<dbReference type="AlphaFoldDB" id="A0A897N693"/>
<proteinExistence type="predicted"/>
<dbReference type="Proteomes" id="UP000662973">
    <property type="component" value="Chromosome"/>
</dbReference>
<dbReference type="KEGG" id="hds:HSR122_0398"/>
<organism evidence="1 2">
    <name type="scientific">Halapricum desulfuricans</name>
    <dbReference type="NCBI Taxonomy" id="2841257"/>
    <lineage>
        <taxon>Archaea</taxon>
        <taxon>Methanobacteriati</taxon>
        <taxon>Methanobacteriota</taxon>
        <taxon>Stenosarchaea group</taxon>
        <taxon>Halobacteria</taxon>
        <taxon>Halobacteriales</taxon>
        <taxon>Haloarculaceae</taxon>
        <taxon>Halapricum</taxon>
    </lineage>
</organism>
<protein>
    <recommendedName>
        <fullName evidence="3">Small CPxCG-related zinc finger protein</fullName>
    </recommendedName>
</protein>
<evidence type="ECO:0000313" key="2">
    <source>
        <dbReference type="Proteomes" id="UP000662973"/>
    </source>
</evidence>
<name>A0A897N693_9EURY</name>
<dbReference type="RefSeq" id="WP_229110998.1">
    <property type="nucleotide sequence ID" value="NZ_CP064788.1"/>
</dbReference>
<keyword evidence="2" id="KW-1185">Reference proteome</keyword>
<dbReference type="InterPro" id="IPR038587">
    <property type="entry name" value="Ribosomal_eL40_sf"/>
</dbReference>
<accession>A0A897N693</accession>
<evidence type="ECO:0000313" key="1">
    <source>
        <dbReference type="EMBL" id="QSG07808.1"/>
    </source>
</evidence>
<dbReference type="GeneID" id="68851070"/>
<evidence type="ECO:0008006" key="3">
    <source>
        <dbReference type="Google" id="ProtNLM"/>
    </source>
</evidence>
<dbReference type="EMBL" id="CP064788">
    <property type="protein sequence ID" value="QSG07808.1"/>
    <property type="molecule type" value="Genomic_DNA"/>
</dbReference>
<reference evidence="1 2" key="1">
    <citation type="submission" date="2020-11" db="EMBL/GenBank/DDBJ databases">
        <title>Carbohydrate-dependent, anaerobic sulfur respiration: A novel catabolism in halophilic archaea.</title>
        <authorList>
            <person name="Sorokin D.Y."/>
            <person name="Messina E."/>
            <person name="Smedile F."/>
            <person name="La Cono V."/>
            <person name="Hallsworth J.E."/>
            <person name="Yakimov M.M."/>
        </authorList>
    </citation>
    <scope>NUCLEOTIDE SEQUENCE [LARGE SCALE GENOMIC DNA]</scope>
    <source>
        <strain evidence="1 2">HSR12-2</strain>
    </source>
</reference>
<sequence length="53" mass="6020">MGVFDRAARLARGDQQETYPYQCMSCGADLPVQYHTCPECGSYDVRATKWIDD</sequence>
<gene>
    <name evidence="1" type="ORF">HSR122_0398</name>
</gene>
<dbReference type="Gene3D" id="4.10.1060.50">
    <property type="match status" value="1"/>
</dbReference>